<proteinExistence type="predicted"/>
<evidence type="ECO:0000313" key="2">
    <source>
        <dbReference type="Proteomes" id="UP001163321"/>
    </source>
</evidence>
<name>A0ACC0W1B6_9STRA</name>
<dbReference type="EMBL" id="CM047583">
    <property type="protein sequence ID" value="KAI9912610.1"/>
    <property type="molecule type" value="Genomic_DNA"/>
</dbReference>
<reference evidence="1 2" key="1">
    <citation type="journal article" date="2022" name="bioRxiv">
        <title>The genome of the oomycete Peronosclerospora sorghi, a cosmopolitan pathogen of maize and sorghum, is inflated with dispersed pseudogenes.</title>
        <authorList>
            <person name="Fletcher K."/>
            <person name="Martin F."/>
            <person name="Isakeit T."/>
            <person name="Cavanaugh K."/>
            <person name="Magill C."/>
            <person name="Michelmore R."/>
        </authorList>
    </citation>
    <scope>NUCLEOTIDE SEQUENCE [LARGE SCALE GENOMIC DNA]</scope>
    <source>
        <strain evidence="1">P6</strain>
    </source>
</reference>
<organism evidence="1 2">
    <name type="scientific">Peronosclerospora sorghi</name>
    <dbReference type="NCBI Taxonomy" id="230839"/>
    <lineage>
        <taxon>Eukaryota</taxon>
        <taxon>Sar</taxon>
        <taxon>Stramenopiles</taxon>
        <taxon>Oomycota</taxon>
        <taxon>Peronosporomycetes</taxon>
        <taxon>Peronosporales</taxon>
        <taxon>Peronosporaceae</taxon>
        <taxon>Peronosclerospora</taxon>
    </lineage>
</organism>
<gene>
    <name evidence="1" type="ORF">PsorP6_006397</name>
</gene>
<dbReference type="Proteomes" id="UP001163321">
    <property type="component" value="Chromosome 4"/>
</dbReference>
<keyword evidence="2" id="KW-1185">Reference proteome</keyword>
<evidence type="ECO:0000313" key="1">
    <source>
        <dbReference type="EMBL" id="KAI9912610.1"/>
    </source>
</evidence>
<sequence>MKPPRTQGQKNTSRPNQDTSQSSGQSMRSRKGKKNGPKSQSSGNDDSKKNATLQEIAYCQPEKKKNVMTFIDNGCSRNVISEELEEALNLRVHEDVKDTIEVVFGFFQMVRRPRRIDEMIFEGPGCSVRKSTLQVMTIPENEDVILGMVWLREPNSNIDWKTLQLSPRSEKVPEEYLLLRAPIMRLSRCCESANLSC</sequence>
<protein>
    <submittedName>
        <fullName evidence="1">Uncharacterized protein</fullName>
    </submittedName>
</protein>
<accession>A0ACC0W1B6</accession>
<comment type="caution">
    <text evidence="1">The sequence shown here is derived from an EMBL/GenBank/DDBJ whole genome shotgun (WGS) entry which is preliminary data.</text>
</comment>